<dbReference type="GeneID" id="19459482"/>
<evidence type="ECO:0000256" key="5">
    <source>
        <dbReference type="ARBA" id="ARBA00022729"/>
    </source>
</evidence>
<keyword evidence="5 14" id="KW-0732">Signal</keyword>
<name>S3CWG0_GLAL2</name>
<evidence type="ECO:0000256" key="7">
    <source>
        <dbReference type="ARBA" id="ARBA00023295"/>
    </source>
</evidence>
<keyword evidence="6" id="KW-0378">Hydrolase</keyword>
<reference evidence="15 16" key="1">
    <citation type="journal article" date="2013" name="BMC Genomics">
        <title>Genomics-driven discovery of the pneumocandin biosynthetic gene cluster in the fungus Glarea lozoyensis.</title>
        <authorList>
            <person name="Chen L."/>
            <person name="Yue Q."/>
            <person name="Zhang X."/>
            <person name="Xiang M."/>
            <person name="Wang C."/>
            <person name="Li S."/>
            <person name="Che Y."/>
            <person name="Ortiz-Lopez F.J."/>
            <person name="Bills G.F."/>
            <person name="Liu X."/>
            <person name="An Z."/>
        </authorList>
    </citation>
    <scope>NUCLEOTIDE SEQUENCE [LARGE SCALE GENOMIC DNA]</scope>
    <source>
        <strain evidence="16">ATCC 20868 / MF5171</strain>
    </source>
</reference>
<dbReference type="OrthoDB" id="4082933at2759"/>
<evidence type="ECO:0000256" key="9">
    <source>
        <dbReference type="ARBA" id="ARBA00039284"/>
    </source>
</evidence>
<dbReference type="GO" id="GO:0009277">
    <property type="term" value="C:fungal-type cell wall"/>
    <property type="evidence" value="ECO:0007669"/>
    <property type="project" value="TreeGrafter"/>
</dbReference>
<evidence type="ECO:0000256" key="3">
    <source>
        <dbReference type="ARBA" id="ARBA00022512"/>
    </source>
</evidence>
<dbReference type="AlphaFoldDB" id="S3CWG0"/>
<dbReference type="InterPro" id="IPR017853">
    <property type="entry name" value="GH"/>
</dbReference>
<dbReference type="RefSeq" id="XP_008083373.1">
    <property type="nucleotide sequence ID" value="XM_008085182.1"/>
</dbReference>
<dbReference type="GO" id="GO:0071555">
    <property type="term" value="P:cell wall organization"/>
    <property type="evidence" value="ECO:0007669"/>
    <property type="project" value="TreeGrafter"/>
</dbReference>
<proteinExistence type="inferred from homology"/>
<dbReference type="GO" id="GO:0042973">
    <property type="term" value="F:glucan endo-1,3-beta-D-glucosidase activity"/>
    <property type="evidence" value="ECO:0007669"/>
    <property type="project" value="TreeGrafter"/>
</dbReference>
<evidence type="ECO:0000256" key="6">
    <source>
        <dbReference type="ARBA" id="ARBA00022801"/>
    </source>
</evidence>
<sequence length="578" mass="58074">MKAGFLAIAAAVAVGVNAKQNHAARRHAHQAFHLERGLMATGTGSPETCGCTTIYTTITGEGTLYNPPAPATTAPSSSIAISISTSSVAAVSSTSTASTTSTISTPPAPVVTIPTSTKTPEIPVPTPLASTCPTPGVYTIPATTVTITASTTVCGAATTSVPAGEHTYGGVVTVVETATTVVCPYATVSTNSGVVTSVIETTTYVCPSAGTYTIAPSTTSVSTATVLVYPTPATFTPGTYTREAITTTIVETNYVIFCPLTASSAAPAPTTPAAAPVVVSSPAPVVVASSPPAVVVASAPPAKSVSVVSSSTPGQLGSSGNQWAMTYTPYTKSGECKSASSVMSDIAVIKAAGFSVVRVYSTDCSGLTNIGAACEASGLRMIVGVFISSTGLGEAAEQVSDIISWGKFSLVDLIVIGNEAVFNGYCSASALASFITDAKSKFAAAGYSGQCTTTEPLNTWQANSGALCGAVDVVGCNIHPFFNADVEASGAGPFVKSQLDIVDGLCPGKTGINLETGWPSAGKCNGKACPGPEAQAVALKSIAESVGGKSVMFSYVDDPWKPAGEFGCEQHWGAVHVF</sequence>
<dbReference type="InterPro" id="IPR050732">
    <property type="entry name" value="Beta-glucan_modifiers"/>
</dbReference>
<feature type="signal peptide" evidence="14">
    <location>
        <begin position="1"/>
        <end position="18"/>
    </location>
</feature>
<gene>
    <name evidence="15" type="ORF">GLAREA_00424</name>
</gene>
<evidence type="ECO:0000256" key="1">
    <source>
        <dbReference type="ARBA" id="ARBA00004191"/>
    </source>
</evidence>
<dbReference type="PANTHER" id="PTHR16631:SF24">
    <property type="entry name" value="FAMILY 17 GLUCOSIDASE SCW11-RELATED"/>
    <property type="match status" value="1"/>
</dbReference>
<comment type="similarity">
    <text evidence="2">Belongs to the glycosyl hydrolase 17 family.</text>
</comment>
<evidence type="ECO:0000256" key="11">
    <source>
        <dbReference type="ARBA" id="ARBA00041516"/>
    </source>
</evidence>
<keyword evidence="4" id="KW-0964">Secreted</keyword>
<feature type="region of interest" description="Disordered" evidence="13">
    <location>
        <begin position="98"/>
        <end position="127"/>
    </location>
</feature>
<dbReference type="HOGENOM" id="CLU_027285_2_0_1"/>
<accession>S3CWG0</accession>
<dbReference type="KEGG" id="glz:GLAREA_00424"/>
<organism evidence="15 16">
    <name type="scientific">Glarea lozoyensis (strain ATCC 20868 / MF5171)</name>
    <dbReference type="NCBI Taxonomy" id="1116229"/>
    <lineage>
        <taxon>Eukaryota</taxon>
        <taxon>Fungi</taxon>
        <taxon>Dikarya</taxon>
        <taxon>Ascomycota</taxon>
        <taxon>Pezizomycotina</taxon>
        <taxon>Leotiomycetes</taxon>
        <taxon>Helotiales</taxon>
        <taxon>Helotiaceae</taxon>
        <taxon>Glarea</taxon>
    </lineage>
</organism>
<keyword evidence="3" id="KW-0134">Cell wall</keyword>
<dbReference type="Gene3D" id="3.20.20.80">
    <property type="entry name" value="Glycosidases"/>
    <property type="match status" value="1"/>
</dbReference>
<dbReference type="OMA" id="VVCPYAT"/>
<dbReference type="PANTHER" id="PTHR16631">
    <property type="entry name" value="GLUCAN 1,3-BETA-GLUCOSIDASE"/>
    <property type="match status" value="1"/>
</dbReference>
<comment type="subcellular location">
    <subcellularLocation>
        <location evidence="1">Secreted</location>
        <location evidence="1">Cell wall</location>
    </subcellularLocation>
</comment>
<dbReference type="GO" id="GO:0009986">
    <property type="term" value="C:cell surface"/>
    <property type="evidence" value="ECO:0007669"/>
    <property type="project" value="TreeGrafter"/>
</dbReference>
<evidence type="ECO:0000256" key="2">
    <source>
        <dbReference type="ARBA" id="ARBA00008773"/>
    </source>
</evidence>
<dbReference type="STRING" id="1116229.S3CWG0"/>
<dbReference type="GO" id="GO:0005576">
    <property type="term" value="C:extracellular region"/>
    <property type="evidence" value="ECO:0007669"/>
    <property type="project" value="TreeGrafter"/>
</dbReference>
<evidence type="ECO:0000313" key="15">
    <source>
        <dbReference type="EMBL" id="EPE29264.1"/>
    </source>
</evidence>
<comment type="function">
    <text evidence="8">Beta-glucosidases are one of a number of cellulolytic enzymes involved in the degradation of cellulosic biomass. Catalyzes the last step releasing glucose from the inhibitory cellobiose.</text>
</comment>
<dbReference type="eggNOG" id="ENOG502QS0R">
    <property type="taxonomic scope" value="Eukaryota"/>
</dbReference>
<evidence type="ECO:0000256" key="8">
    <source>
        <dbReference type="ARBA" id="ARBA00024983"/>
    </source>
</evidence>
<feature type="compositionally biased region" description="Low complexity" evidence="13">
    <location>
        <begin position="98"/>
        <end position="117"/>
    </location>
</feature>
<evidence type="ECO:0000256" key="12">
    <source>
        <dbReference type="ARBA" id="ARBA00042762"/>
    </source>
</evidence>
<evidence type="ECO:0000256" key="10">
    <source>
        <dbReference type="ARBA" id="ARBA00041495"/>
    </source>
</evidence>
<feature type="chain" id="PRO_5004519218" description="Probable beta-glucosidase btgE" evidence="14">
    <location>
        <begin position="19"/>
        <end position="578"/>
    </location>
</feature>
<evidence type="ECO:0000256" key="14">
    <source>
        <dbReference type="SAM" id="SignalP"/>
    </source>
</evidence>
<keyword evidence="16" id="KW-1185">Reference proteome</keyword>
<keyword evidence="7 15" id="KW-0326">Glycosidase</keyword>
<dbReference type="SUPFAM" id="SSF51445">
    <property type="entry name" value="(Trans)glycosidases"/>
    <property type="match status" value="1"/>
</dbReference>
<evidence type="ECO:0000256" key="13">
    <source>
        <dbReference type="SAM" id="MobiDB-lite"/>
    </source>
</evidence>
<evidence type="ECO:0000256" key="4">
    <source>
        <dbReference type="ARBA" id="ARBA00022525"/>
    </source>
</evidence>
<evidence type="ECO:0000313" key="16">
    <source>
        <dbReference type="Proteomes" id="UP000016922"/>
    </source>
</evidence>
<protein>
    <recommendedName>
        <fullName evidence="9">Probable beta-glucosidase btgE</fullName>
    </recommendedName>
    <alternativeName>
        <fullName evidence="10">Beta-D-glucoside glucohydrolase btgE</fullName>
    </alternativeName>
    <alternativeName>
        <fullName evidence="12">Cellobiase btgE</fullName>
    </alternativeName>
    <alternativeName>
        <fullName evidence="11">Gentiobiase btgE</fullName>
    </alternativeName>
</protein>
<dbReference type="EMBL" id="KE145367">
    <property type="protein sequence ID" value="EPE29264.1"/>
    <property type="molecule type" value="Genomic_DNA"/>
</dbReference>
<dbReference type="Proteomes" id="UP000016922">
    <property type="component" value="Unassembled WGS sequence"/>
</dbReference>